<name>A0ABX8UZM0_9BACT</name>
<dbReference type="Proteomes" id="UP000826014">
    <property type="component" value="Chromosome"/>
</dbReference>
<feature type="transmembrane region" description="Helical" evidence="1">
    <location>
        <begin position="68"/>
        <end position="89"/>
    </location>
</feature>
<dbReference type="EMBL" id="CP075587">
    <property type="protein sequence ID" value="QYF48405.1"/>
    <property type="molecule type" value="Genomic_DNA"/>
</dbReference>
<keyword evidence="1" id="KW-0812">Transmembrane</keyword>
<protein>
    <submittedName>
        <fullName evidence="2">Uncharacterized protein</fullName>
    </submittedName>
</protein>
<keyword evidence="1" id="KW-0472">Membrane</keyword>
<evidence type="ECO:0000256" key="1">
    <source>
        <dbReference type="SAM" id="Phobius"/>
    </source>
</evidence>
<proteinExistence type="predicted"/>
<dbReference type="RefSeq" id="WP_215216761.1">
    <property type="nucleotide sequence ID" value="NZ_CP075587.1"/>
</dbReference>
<organism evidence="2 3">
    <name type="scientific">Candidatus Rhabdochlamydia oedothoracis</name>
    <dbReference type="NCBI Taxonomy" id="2720720"/>
    <lineage>
        <taxon>Bacteria</taxon>
        <taxon>Pseudomonadati</taxon>
        <taxon>Chlamydiota</taxon>
        <taxon>Chlamydiia</taxon>
        <taxon>Parachlamydiales</taxon>
        <taxon>Candidatus Rhabdochlamydiaceae</taxon>
        <taxon>Candidatus Rhabdochlamydia</taxon>
    </lineage>
</organism>
<keyword evidence="3" id="KW-1185">Reference proteome</keyword>
<gene>
    <name evidence="2" type="ORF">RHABOEDO_000561</name>
</gene>
<sequence>MDLKIGSFFSAACTATTTVASSVYGFGKDILSKGCSVCSSLTGKVGQVAGRFIPTAVSNTVQAYPKTFSFVTGVGVTVAVGSVVCRFFAKSDGAHPKDPGINMHETNVTSDGDLLVSSGYKV</sequence>
<accession>A0ABX8UZM0</accession>
<evidence type="ECO:0000313" key="3">
    <source>
        <dbReference type="Proteomes" id="UP000826014"/>
    </source>
</evidence>
<evidence type="ECO:0000313" key="2">
    <source>
        <dbReference type="EMBL" id="QYF48405.1"/>
    </source>
</evidence>
<keyword evidence="1" id="KW-1133">Transmembrane helix</keyword>
<reference evidence="2 3" key="1">
    <citation type="journal article" date="2022" name="bioRxiv">
        <title>Ecology and evolution of chlamydial symbionts of arthropods.</title>
        <authorList>
            <person name="Halter T."/>
            <person name="Koestlbacher S."/>
            <person name="Collingro A."/>
            <person name="Sixt B.S."/>
            <person name="Toenshoff E.R."/>
            <person name="Hendrickx F."/>
            <person name="Kostanjsek R."/>
            <person name="Horn M."/>
        </authorList>
    </citation>
    <scope>NUCLEOTIDE SEQUENCE [LARGE SCALE GENOMIC DNA]</scope>
    <source>
        <strain evidence="2">W744xW776</strain>
    </source>
</reference>